<sequence>MKYIIAGIILYGLFFLICYLGTGGDKKNMKSFYSYPDDVQIKIRLNNDLSKMIPVKPSYLKSFLSNLMVFTIIFIVIGFLLSLSEFIPTFIYLLILGEGLNLFDFIIIDCCWWRKTRRTHFGDIIDDKDYHGIRKHWVSFLKGIPVFACAALIAAVAINKIF</sequence>
<evidence type="ECO:0000313" key="2">
    <source>
        <dbReference type="EMBL" id="SHH44829.1"/>
    </source>
</evidence>
<keyword evidence="1" id="KW-0812">Transmembrane</keyword>
<dbReference type="EMBL" id="FQXU01000003">
    <property type="protein sequence ID" value="SHH44829.1"/>
    <property type="molecule type" value="Genomic_DNA"/>
</dbReference>
<reference evidence="2 3" key="1">
    <citation type="submission" date="2016-11" db="EMBL/GenBank/DDBJ databases">
        <authorList>
            <person name="Jaros S."/>
            <person name="Januszkiewicz K."/>
            <person name="Wedrychowicz H."/>
        </authorList>
    </citation>
    <scope>NUCLEOTIDE SEQUENCE [LARGE SCALE GENOMIC DNA]</scope>
    <source>
        <strain evidence="2 3">DSM 6191</strain>
    </source>
</reference>
<evidence type="ECO:0008006" key="4">
    <source>
        <dbReference type="Google" id="ProtNLM"/>
    </source>
</evidence>
<name>A0A1M5T218_9CLOT</name>
<evidence type="ECO:0000313" key="3">
    <source>
        <dbReference type="Proteomes" id="UP000184241"/>
    </source>
</evidence>
<feature type="transmembrane region" description="Helical" evidence="1">
    <location>
        <begin position="89"/>
        <end position="108"/>
    </location>
</feature>
<evidence type="ECO:0000256" key="1">
    <source>
        <dbReference type="SAM" id="Phobius"/>
    </source>
</evidence>
<dbReference type="RefSeq" id="WP_073015766.1">
    <property type="nucleotide sequence ID" value="NZ_FQXU01000003.1"/>
</dbReference>
<gene>
    <name evidence="2" type="ORF">SAMN02745941_00085</name>
</gene>
<proteinExistence type="predicted"/>
<protein>
    <recommendedName>
        <fullName evidence="4">ABC-2 family transporter protein</fullName>
    </recommendedName>
</protein>
<accession>A0A1M5T218</accession>
<keyword evidence="1" id="KW-1133">Transmembrane helix</keyword>
<feature type="transmembrane region" description="Helical" evidence="1">
    <location>
        <begin position="6"/>
        <end position="22"/>
    </location>
</feature>
<keyword evidence="1" id="KW-0472">Membrane</keyword>
<organism evidence="2 3">
    <name type="scientific">Clostridium intestinale DSM 6191</name>
    <dbReference type="NCBI Taxonomy" id="1121320"/>
    <lineage>
        <taxon>Bacteria</taxon>
        <taxon>Bacillati</taxon>
        <taxon>Bacillota</taxon>
        <taxon>Clostridia</taxon>
        <taxon>Eubacteriales</taxon>
        <taxon>Clostridiaceae</taxon>
        <taxon>Clostridium</taxon>
    </lineage>
</organism>
<dbReference type="AlphaFoldDB" id="A0A1M5T218"/>
<feature type="transmembrane region" description="Helical" evidence="1">
    <location>
        <begin position="63"/>
        <end position="83"/>
    </location>
</feature>
<feature type="transmembrane region" description="Helical" evidence="1">
    <location>
        <begin position="137"/>
        <end position="158"/>
    </location>
</feature>
<dbReference type="Proteomes" id="UP000184241">
    <property type="component" value="Unassembled WGS sequence"/>
</dbReference>